<feature type="compositionally biased region" description="Polar residues" evidence="1">
    <location>
        <begin position="258"/>
        <end position="273"/>
    </location>
</feature>
<feature type="compositionally biased region" description="Basic residues" evidence="1">
    <location>
        <begin position="36"/>
        <end position="45"/>
    </location>
</feature>
<feature type="compositionally biased region" description="Low complexity" evidence="1">
    <location>
        <begin position="11"/>
        <end position="23"/>
    </location>
</feature>
<keyword evidence="3" id="KW-1185">Reference proteome</keyword>
<dbReference type="OrthoDB" id="3801194at2759"/>
<evidence type="ECO:0000256" key="1">
    <source>
        <dbReference type="SAM" id="MobiDB-lite"/>
    </source>
</evidence>
<evidence type="ECO:0000313" key="2">
    <source>
        <dbReference type="EMBL" id="ORY14887.1"/>
    </source>
</evidence>
<organism evidence="2 3">
    <name type="scientific">Clohesyomyces aquaticus</name>
    <dbReference type="NCBI Taxonomy" id="1231657"/>
    <lineage>
        <taxon>Eukaryota</taxon>
        <taxon>Fungi</taxon>
        <taxon>Dikarya</taxon>
        <taxon>Ascomycota</taxon>
        <taxon>Pezizomycotina</taxon>
        <taxon>Dothideomycetes</taxon>
        <taxon>Pleosporomycetidae</taxon>
        <taxon>Pleosporales</taxon>
        <taxon>Lindgomycetaceae</taxon>
        <taxon>Clohesyomyces</taxon>
    </lineage>
</organism>
<dbReference type="EMBL" id="MCFA01000029">
    <property type="protein sequence ID" value="ORY14887.1"/>
    <property type="molecule type" value="Genomic_DNA"/>
</dbReference>
<comment type="caution">
    <text evidence="2">The sequence shown here is derived from an EMBL/GenBank/DDBJ whole genome shotgun (WGS) entry which is preliminary data.</text>
</comment>
<reference evidence="2 3" key="1">
    <citation type="submission" date="2016-07" db="EMBL/GenBank/DDBJ databases">
        <title>Pervasive Adenine N6-methylation of Active Genes in Fungi.</title>
        <authorList>
            <consortium name="DOE Joint Genome Institute"/>
            <person name="Mondo S.J."/>
            <person name="Dannebaum R.O."/>
            <person name="Kuo R.C."/>
            <person name="Labutti K."/>
            <person name="Haridas S."/>
            <person name="Kuo A."/>
            <person name="Salamov A."/>
            <person name="Ahrendt S.R."/>
            <person name="Lipzen A."/>
            <person name="Sullivan W."/>
            <person name="Andreopoulos W.B."/>
            <person name="Clum A."/>
            <person name="Lindquist E."/>
            <person name="Daum C."/>
            <person name="Ramamoorthy G.K."/>
            <person name="Gryganskyi A."/>
            <person name="Culley D."/>
            <person name="Magnuson J.K."/>
            <person name="James T.Y."/>
            <person name="O'Malley M.A."/>
            <person name="Stajich J.E."/>
            <person name="Spatafora J.W."/>
            <person name="Visel A."/>
            <person name="Grigoriev I.V."/>
        </authorList>
    </citation>
    <scope>NUCLEOTIDE SEQUENCE [LARGE SCALE GENOMIC DNA]</scope>
    <source>
        <strain evidence="2 3">CBS 115471</strain>
    </source>
</reference>
<dbReference type="Proteomes" id="UP000193144">
    <property type="component" value="Unassembled WGS sequence"/>
</dbReference>
<gene>
    <name evidence="2" type="ORF">BCR34DRAFT_585441</name>
</gene>
<feature type="region of interest" description="Disordered" evidence="1">
    <location>
        <begin position="1"/>
        <end position="55"/>
    </location>
</feature>
<dbReference type="AlphaFoldDB" id="A0A1Y1ZXU0"/>
<evidence type="ECO:0000313" key="3">
    <source>
        <dbReference type="Proteomes" id="UP000193144"/>
    </source>
</evidence>
<accession>A0A1Y1ZXU0</accession>
<sequence>MRHPPDYKTRPLSPSLNTSSPLNTHPPACHPPMFSRHTRAKKPHKGTVSEYLNLPKKPTPDVIDFAFNPEDGTEPTPNGKTPAGRLYMRQLLTNSELREKAKKFVEEIWWDELCRTADREKFYGVLFQKEWFEKEKGREGGGTAMDIRNPVFKKLVTSLCIIYMHITTRWGEDALTGWKVRWAGLPHGAPFLNCGNPTPGDVFGMTPPKSGYLDSRDRLKALRSKRDAEENARIPHWSKIKIAKIVTREDKGPGESPASLNSSPSTATAQNSKVPLADDVEEEDVWGLITEDNTSLYDSADNADDNDYTNVRLNTEKNGGYQYKIWDAKQARKNLF</sequence>
<feature type="region of interest" description="Disordered" evidence="1">
    <location>
        <begin position="249"/>
        <end position="276"/>
    </location>
</feature>
<name>A0A1Y1ZXU0_9PLEO</name>
<proteinExistence type="predicted"/>
<protein>
    <submittedName>
        <fullName evidence="2">Uncharacterized protein</fullName>
    </submittedName>
</protein>